<proteinExistence type="predicted"/>
<protein>
    <recommendedName>
        <fullName evidence="4">DUF2961 domain-containing protein</fullName>
    </recommendedName>
</protein>
<accession>A0A5B9W0M5</accession>
<sequence precursor="true">MHPAPALLMILATAALPPGLADPAAPAARGFLPAGTPAELRDVGLLARLRDPGVRPVGFSSYDRTGGNNDGFNGTYSKLRVEQGNSVLAELSGPGIIQRIWFTHTVGERPGLLDRKREHIRIYLDGKAHPALDIPVEELFSGDHSLFPHPLVVRGSGGFVSYVPIPFRSGCKVVVDGQGVRFYQIGILQLPREGSVASFTDAPDTPLREELRRTAAVWSDPEKGMPDRATGLLDAKYEVEGLGGSTHRYVLPPGPATIRSLEVTPAPGTEEAWKAARLRMAWEADDDSAPAVDVPLGAAFGIAYGSAPYRSILIGQKDGTWYDRYPMPYRRQAILRIDTEKPLKGTIVARYVKQVAADDGYFRASWREATPARKGEDFPWLKQEGRGHFAGVFLMTEGTSKLPYWLEGDDRFRVDGTLAVHGTGSEDYFNCGWYALEGRLDRPGTYPVHGFSVYQNQGERWQVAAYRWHLPDPVPFSRSIEAGIEHGGQNDVAADYRAVVFWYSERPKP</sequence>
<dbReference type="InterPro" id="IPR021345">
    <property type="entry name" value="DUF2961"/>
</dbReference>
<dbReference type="KEGG" id="agv:OJF2_26270"/>
<dbReference type="AlphaFoldDB" id="A0A5B9W0M5"/>
<dbReference type="Proteomes" id="UP000324233">
    <property type="component" value="Chromosome"/>
</dbReference>
<organism evidence="2 3">
    <name type="scientific">Aquisphaera giovannonii</name>
    <dbReference type="NCBI Taxonomy" id="406548"/>
    <lineage>
        <taxon>Bacteria</taxon>
        <taxon>Pseudomonadati</taxon>
        <taxon>Planctomycetota</taxon>
        <taxon>Planctomycetia</taxon>
        <taxon>Isosphaerales</taxon>
        <taxon>Isosphaeraceae</taxon>
        <taxon>Aquisphaera</taxon>
    </lineage>
</organism>
<dbReference type="OrthoDB" id="2518538at2"/>
<evidence type="ECO:0000313" key="3">
    <source>
        <dbReference type="Proteomes" id="UP000324233"/>
    </source>
</evidence>
<reference evidence="2 3" key="1">
    <citation type="submission" date="2019-08" db="EMBL/GenBank/DDBJ databases">
        <title>Deep-cultivation of Planctomycetes and their phenomic and genomic characterization uncovers novel biology.</title>
        <authorList>
            <person name="Wiegand S."/>
            <person name="Jogler M."/>
            <person name="Boedeker C."/>
            <person name="Pinto D."/>
            <person name="Vollmers J."/>
            <person name="Rivas-Marin E."/>
            <person name="Kohn T."/>
            <person name="Peeters S.H."/>
            <person name="Heuer A."/>
            <person name="Rast P."/>
            <person name="Oberbeckmann S."/>
            <person name="Bunk B."/>
            <person name="Jeske O."/>
            <person name="Meyerdierks A."/>
            <person name="Storesund J.E."/>
            <person name="Kallscheuer N."/>
            <person name="Luecker S."/>
            <person name="Lage O.M."/>
            <person name="Pohl T."/>
            <person name="Merkel B.J."/>
            <person name="Hornburger P."/>
            <person name="Mueller R.-W."/>
            <person name="Bruemmer F."/>
            <person name="Labrenz M."/>
            <person name="Spormann A.M."/>
            <person name="Op den Camp H."/>
            <person name="Overmann J."/>
            <person name="Amann R."/>
            <person name="Jetten M.S.M."/>
            <person name="Mascher T."/>
            <person name="Medema M.H."/>
            <person name="Devos D.P."/>
            <person name="Kaster A.-K."/>
            <person name="Ovreas L."/>
            <person name="Rohde M."/>
            <person name="Galperin M.Y."/>
            <person name="Jogler C."/>
        </authorList>
    </citation>
    <scope>NUCLEOTIDE SEQUENCE [LARGE SCALE GENOMIC DNA]</scope>
    <source>
        <strain evidence="2 3">OJF2</strain>
    </source>
</reference>
<keyword evidence="1" id="KW-0732">Signal</keyword>
<evidence type="ECO:0000313" key="2">
    <source>
        <dbReference type="EMBL" id="QEH34093.1"/>
    </source>
</evidence>
<gene>
    <name evidence="2" type="ORF">OJF2_26270</name>
</gene>
<feature type="chain" id="PRO_5023139751" description="DUF2961 domain-containing protein" evidence="1">
    <location>
        <begin position="22"/>
        <end position="509"/>
    </location>
</feature>
<dbReference type="RefSeq" id="WP_148594065.1">
    <property type="nucleotide sequence ID" value="NZ_CP042997.1"/>
</dbReference>
<dbReference type="Gene3D" id="2.60.120.1390">
    <property type="match status" value="2"/>
</dbReference>
<dbReference type="EMBL" id="CP042997">
    <property type="protein sequence ID" value="QEH34093.1"/>
    <property type="molecule type" value="Genomic_DNA"/>
</dbReference>
<evidence type="ECO:0008006" key="4">
    <source>
        <dbReference type="Google" id="ProtNLM"/>
    </source>
</evidence>
<dbReference type="Pfam" id="PF11175">
    <property type="entry name" value="DUF2961"/>
    <property type="match status" value="1"/>
</dbReference>
<keyword evidence="3" id="KW-1185">Reference proteome</keyword>
<feature type="signal peptide" evidence="1">
    <location>
        <begin position="1"/>
        <end position="21"/>
    </location>
</feature>
<evidence type="ECO:0000256" key="1">
    <source>
        <dbReference type="SAM" id="SignalP"/>
    </source>
</evidence>
<name>A0A5B9W0M5_9BACT</name>